<evidence type="ECO:0000313" key="12">
    <source>
        <dbReference type="EMBL" id="OGL82871.1"/>
    </source>
</evidence>
<feature type="repeat" description="Lumazine-binding" evidence="10">
    <location>
        <begin position="95"/>
        <end position="191"/>
    </location>
</feature>
<evidence type="ECO:0000256" key="5">
    <source>
        <dbReference type="ARBA" id="ARBA00013950"/>
    </source>
</evidence>
<dbReference type="NCBIfam" id="TIGR00187">
    <property type="entry name" value="ribE"/>
    <property type="match status" value="1"/>
</dbReference>
<evidence type="ECO:0000256" key="9">
    <source>
        <dbReference type="NCBIfam" id="TIGR00187"/>
    </source>
</evidence>
<feature type="domain" description="Lumazine-binding" evidence="11">
    <location>
        <begin position="95"/>
        <end position="191"/>
    </location>
</feature>
<proteinExistence type="predicted"/>
<comment type="function">
    <text evidence="2">Catalyzes the dismutation of two molecules of 6,7-dimethyl-8-ribityllumazine, resulting in the formation of riboflavin and 5-amino-6-(D-ribitylamino)uracil.</text>
</comment>
<dbReference type="InterPro" id="IPR026017">
    <property type="entry name" value="Lumazine-bd_dom"/>
</dbReference>
<dbReference type="Proteomes" id="UP000176846">
    <property type="component" value="Unassembled WGS sequence"/>
</dbReference>
<evidence type="ECO:0000256" key="1">
    <source>
        <dbReference type="ARBA" id="ARBA00000968"/>
    </source>
</evidence>
<organism evidence="12 13">
    <name type="scientific">Candidatus Uhrbacteria bacterium RIFCSPLOWO2_01_FULL_47_25</name>
    <dbReference type="NCBI Taxonomy" id="1802402"/>
    <lineage>
        <taxon>Bacteria</taxon>
        <taxon>Candidatus Uhriibacteriota</taxon>
    </lineage>
</organism>
<gene>
    <name evidence="12" type="ORF">A2936_04205</name>
</gene>
<comment type="caution">
    <text evidence="12">The sequence shown here is derived from an EMBL/GenBank/DDBJ whole genome shotgun (WGS) entry which is preliminary data.</text>
</comment>
<evidence type="ECO:0000256" key="2">
    <source>
        <dbReference type="ARBA" id="ARBA00002803"/>
    </source>
</evidence>
<feature type="repeat" description="Lumazine-binding" evidence="10">
    <location>
        <begin position="1"/>
        <end position="94"/>
    </location>
</feature>
<dbReference type="Gene3D" id="2.40.30.20">
    <property type="match status" value="2"/>
</dbReference>
<evidence type="ECO:0000256" key="3">
    <source>
        <dbReference type="ARBA" id="ARBA00004887"/>
    </source>
</evidence>
<comment type="pathway">
    <text evidence="3">Cofactor biosynthesis; riboflavin biosynthesis; riboflavin from 2-hydroxy-3-oxobutyl phosphate and 5-amino-6-(D-ribitylamino)uracil: step 2/2.</text>
</comment>
<accession>A0A1F7UX50</accession>
<dbReference type="GO" id="GO:0004746">
    <property type="term" value="F:riboflavin synthase activity"/>
    <property type="evidence" value="ECO:0007669"/>
    <property type="project" value="UniProtKB-UniRule"/>
</dbReference>
<name>A0A1F7UX50_9BACT</name>
<evidence type="ECO:0000256" key="6">
    <source>
        <dbReference type="ARBA" id="ARBA00022619"/>
    </source>
</evidence>
<dbReference type="CDD" id="cd00402">
    <property type="entry name" value="Riboflavin_synthase_like"/>
    <property type="match status" value="1"/>
</dbReference>
<dbReference type="GO" id="GO:0009231">
    <property type="term" value="P:riboflavin biosynthetic process"/>
    <property type="evidence" value="ECO:0007669"/>
    <property type="project" value="UniProtKB-KW"/>
</dbReference>
<evidence type="ECO:0000256" key="7">
    <source>
        <dbReference type="ARBA" id="ARBA00022679"/>
    </source>
</evidence>
<keyword evidence="8" id="KW-0677">Repeat</keyword>
<evidence type="ECO:0000313" key="13">
    <source>
        <dbReference type="Proteomes" id="UP000176846"/>
    </source>
</evidence>
<evidence type="ECO:0000256" key="10">
    <source>
        <dbReference type="PROSITE-ProRule" id="PRU00524"/>
    </source>
</evidence>
<sequence>MFTGIIISRGTVRRRQTLRENAAVALAIPRAHLRRGDSVAVNGVCLTVTSTARGLYNVVIMPETLRRTTLRRIQKGDKVNVELPLRYGEPYGGHFVLGHIDTVGKVNDVKRGKGGIVARISFPARFRHLVVAKGSIAIDGVSLTIVGVHHNWVTVALIPHTLQRTTLGALSKGSQVNIEFDIFARYVHATSR</sequence>
<dbReference type="NCBIfam" id="NF006767">
    <property type="entry name" value="PRK09289.1"/>
    <property type="match status" value="1"/>
</dbReference>
<dbReference type="PANTHER" id="PTHR21098:SF12">
    <property type="entry name" value="RIBOFLAVIN SYNTHASE"/>
    <property type="match status" value="1"/>
</dbReference>
<evidence type="ECO:0000259" key="11">
    <source>
        <dbReference type="PROSITE" id="PS51177"/>
    </source>
</evidence>
<evidence type="ECO:0000256" key="8">
    <source>
        <dbReference type="ARBA" id="ARBA00022737"/>
    </source>
</evidence>
<reference evidence="12 13" key="1">
    <citation type="journal article" date="2016" name="Nat. Commun.">
        <title>Thousands of microbial genomes shed light on interconnected biogeochemical processes in an aquifer system.</title>
        <authorList>
            <person name="Anantharaman K."/>
            <person name="Brown C.T."/>
            <person name="Hug L.A."/>
            <person name="Sharon I."/>
            <person name="Castelle C.J."/>
            <person name="Probst A.J."/>
            <person name="Thomas B.C."/>
            <person name="Singh A."/>
            <person name="Wilkins M.J."/>
            <person name="Karaoz U."/>
            <person name="Brodie E.L."/>
            <person name="Williams K.H."/>
            <person name="Hubbard S.S."/>
            <person name="Banfield J.F."/>
        </authorList>
    </citation>
    <scope>NUCLEOTIDE SEQUENCE [LARGE SCALE GENOMIC DNA]</scope>
</reference>
<dbReference type="InterPro" id="IPR017938">
    <property type="entry name" value="Riboflavin_synthase-like_b-brl"/>
</dbReference>
<dbReference type="PROSITE" id="PS51177">
    <property type="entry name" value="LUMAZINE_BIND"/>
    <property type="match status" value="2"/>
</dbReference>
<evidence type="ECO:0000256" key="4">
    <source>
        <dbReference type="ARBA" id="ARBA00012827"/>
    </source>
</evidence>
<dbReference type="PANTHER" id="PTHR21098">
    <property type="entry name" value="RIBOFLAVIN SYNTHASE ALPHA CHAIN"/>
    <property type="match status" value="1"/>
</dbReference>
<keyword evidence="6" id="KW-0686">Riboflavin biosynthesis</keyword>
<keyword evidence="7" id="KW-0808">Transferase</keyword>
<dbReference type="Pfam" id="PF00677">
    <property type="entry name" value="Lum_binding"/>
    <property type="match status" value="2"/>
</dbReference>
<dbReference type="EMBL" id="MGEK01000006">
    <property type="protein sequence ID" value="OGL82871.1"/>
    <property type="molecule type" value="Genomic_DNA"/>
</dbReference>
<dbReference type="AlphaFoldDB" id="A0A1F7UX50"/>
<protein>
    <recommendedName>
        <fullName evidence="5 9">Riboflavin synthase</fullName>
        <ecNumber evidence="4 9">2.5.1.9</ecNumber>
    </recommendedName>
</protein>
<dbReference type="PIRSF" id="PIRSF000498">
    <property type="entry name" value="Riboflavin_syn_A"/>
    <property type="match status" value="1"/>
</dbReference>
<dbReference type="EC" id="2.5.1.9" evidence="4 9"/>
<dbReference type="InterPro" id="IPR001783">
    <property type="entry name" value="Lumazine-bd"/>
</dbReference>
<feature type="domain" description="Lumazine-binding" evidence="11">
    <location>
        <begin position="1"/>
        <end position="94"/>
    </location>
</feature>
<comment type="catalytic activity">
    <reaction evidence="1">
        <text>2 6,7-dimethyl-8-(1-D-ribityl)lumazine + H(+) = 5-amino-6-(D-ribitylamino)uracil + riboflavin</text>
        <dbReference type="Rhea" id="RHEA:20772"/>
        <dbReference type="ChEBI" id="CHEBI:15378"/>
        <dbReference type="ChEBI" id="CHEBI:15934"/>
        <dbReference type="ChEBI" id="CHEBI:57986"/>
        <dbReference type="ChEBI" id="CHEBI:58201"/>
        <dbReference type="EC" id="2.5.1.9"/>
    </reaction>
</comment>
<dbReference type="SUPFAM" id="SSF63380">
    <property type="entry name" value="Riboflavin synthase domain-like"/>
    <property type="match status" value="2"/>
</dbReference>
<dbReference type="InterPro" id="IPR023366">
    <property type="entry name" value="ATP_synth_asu-like_sf"/>
</dbReference>